<evidence type="ECO:0000313" key="2">
    <source>
        <dbReference type="Proteomes" id="UP000255389"/>
    </source>
</evidence>
<accession>A0A378V0L3</accession>
<name>A0A378V0L3_MYCFO</name>
<proteinExistence type="predicted"/>
<organism evidence="1 2">
    <name type="scientific">Mycolicibacterium fortuitum</name>
    <name type="common">Mycobacterium fortuitum</name>
    <dbReference type="NCBI Taxonomy" id="1766"/>
    <lineage>
        <taxon>Bacteria</taxon>
        <taxon>Bacillati</taxon>
        <taxon>Actinomycetota</taxon>
        <taxon>Actinomycetes</taxon>
        <taxon>Mycobacteriales</taxon>
        <taxon>Mycobacteriaceae</taxon>
        <taxon>Mycolicibacterium</taxon>
    </lineage>
</organism>
<evidence type="ECO:0000313" key="1">
    <source>
        <dbReference type="EMBL" id="SUA04012.1"/>
    </source>
</evidence>
<dbReference type="Proteomes" id="UP000255389">
    <property type="component" value="Unassembled WGS sequence"/>
</dbReference>
<protein>
    <submittedName>
        <fullName evidence="1">Uncharacterized protein</fullName>
    </submittedName>
</protein>
<reference evidence="1 2" key="1">
    <citation type="submission" date="2018-06" db="EMBL/GenBank/DDBJ databases">
        <authorList>
            <consortium name="Pathogen Informatics"/>
            <person name="Doyle S."/>
        </authorList>
    </citation>
    <scope>NUCLEOTIDE SEQUENCE [LARGE SCALE GENOMIC DNA]</scope>
    <source>
        <strain evidence="1 2">NCTC1542</strain>
    </source>
</reference>
<dbReference type="AlphaFoldDB" id="A0A378V0L3"/>
<dbReference type="EMBL" id="UGQY01000004">
    <property type="protein sequence ID" value="SUA04012.1"/>
    <property type="molecule type" value="Genomic_DNA"/>
</dbReference>
<gene>
    <name evidence="1" type="ORF">NCTC1542_05506</name>
</gene>
<sequence>MGMPKGMGYQGKKLWQSVTAEFGDLEEEPDKLRILYDACKTADLVDELEKGRAGEPLMVLGSARQKTISPLISELRYQRGLLAQLIARLNFAPREEDDDE</sequence>